<organism evidence="2 3">
    <name type="scientific">Microbacterium terricola</name>
    <dbReference type="NCBI Taxonomy" id="344163"/>
    <lineage>
        <taxon>Bacteria</taxon>
        <taxon>Bacillati</taxon>
        <taxon>Actinomycetota</taxon>
        <taxon>Actinomycetes</taxon>
        <taxon>Micrococcales</taxon>
        <taxon>Microbacteriaceae</taxon>
        <taxon>Microbacterium</taxon>
    </lineage>
</organism>
<evidence type="ECO:0000313" key="3">
    <source>
        <dbReference type="Proteomes" id="UP001317779"/>
    </source>
</evidence>
<sequence length="191" mass="20516">MTHPATEVGSRPRTANEGLMKAAANAKTLRWIRVWVAVLMVGLVVSGITAFPLQQELELAAATLHGVGFADALPGLAEWVDRVSHGLDATYAAYPFIAYGTDWLAFAHLLIALAFIGPLQDPVRNVWVLQWGMLACAGIVPLALIAGWVRGLPLGWQLIDISFAVGGIIPLAAAYVLTRRLERRTTTVPAV</sequence>
<feature type="transmembrane region" description="Helical" evidence="1">
    <location>
        <begin position="128"/>
        <end position="149"/>
    </location>
</feature>
<reference evidence="2 3" key="1">
    <citation type="submission" date="2022-12" db="EMBL/GenBank/DDBJ databases">
        <title>Microbacterium terricola strain KV-448 chromosome, complete genome.</title>
        <authorList>
            <person name="Oshima T."/>
            <person name="Moriya T."/>
            <person name="Bessho Y."/>
        </authorList>
    </citation>
    <scope>NUCLEOTIDE SEQUENCE [LARGE SCALE GENOMIC DNA]</scope>
    <source>
        <strain evidence="2 3">KV-448</strain>
    </source>
</reference>
<keyword evidence="1" id="KW-0472">Membrane</keyword>
<proteinExistence type="predicted"/>
<gene>
    <name evidence="2" type="ORF">Microterr_09890</name>
</gene>
<keyword evidence="1" id="KW-0812">Transmembrane</keyword>
<accession>A0ABM8DXL3</accession>
<feature type="transmembrane region" description="Helical" evidence="1">
    <location>
        <begin position="155"/>
        <end position="177"/>
    </location>
</feature>
<keyword evidence="3" id="KW-1185">Reference proteome</keyword>
<feature type="transmembrane region" description="Helical" evidence="1">
    <location>
        <begin position="96"/>
        <end position="116"/>
    </location>
</feature>
<name>A0ABM8DXL3_9MICO</name>
<dbReference type="EMBL" id="AP027141">
    <property type="protein sequence ID" value="BDV30329.1"/>
    <property type="molecule type" value="Genomic_DNA"/>
</dbReference>
<protein>
    <submittedName>
        <fullName evidence="2">Uncharacterized protein</fullName>
    </submittedName>
</protein>
<evidence type="ECO:0000256" key="1">
    <source>
        <dbReference type="SAM" id="Phobius"/>
    </source>
</evidence>
<feature type="transmembrane region" description="Helical" evidence="1">
    <location>
        <begin position="31"/>
        <end position="51"/>
    </location>
</feature>
<dbReference type="Proteomes" id="UP001317779">
    <property type="component" value="Chromosome"/>
</dbReference>
<keyword evidence="1" id="KW-1133">Transmembrane helix</keyword>
<evidence type="ECO:0000313" key="2">
    <source>
        <dbReference type="EMBL" id="BDV30329.1"/>
    </source>
</evidence>